<dbReference type="EMBL" id="LM995447">
    <property type="protein sequence ID" value="CDZ23954.1"/>
    <property type="molecule type" value="Genomic_DNA"/>
</dbReference>
<evidence type="ECO:0008006" key="3">
    <source>
        <dbReference type="Google" id="ProtNLM"/>
    </source>
</evidence>
<proteinExistence type="predicted"/>
<protein>
    <recommendedName>
        <fullName evidence="3">Cellobiose phosphorylase</fullName>
    </recommendedName>
</protein>
<organism evidence="1 2">
    <name type="scientific">[Clostridium] cellulosi</name>
    <dbReference type="NCBI Taxonomy" id="29343"/>
    <lineage>
        <taxon>Bacteria</taxon>
        <taxon>Bacillati</taxon>
        <taxon>Bacillota</taxon>
        <taxon>Clostridia</taxon>
        <taxon>Eubacteriales</taxon>
        <taxon>Oscillospiraceae</taxon>
        <taxon>Oscillospiraceae incertae sedis</taxon>
    </lineage>
</organism>
<dbReference type="STRING" id="29343.CCDG5_0825"/>
<sequence length="1028" mass="115370">MPFYKLEDNGDFVVGNYRSASPFASFLPGIAGVYGIPMWVYYANRGQCICSFGVEDKNHAIMEFSPADKAYQEVAFRGFRTFIKSGGKVTEPFSGSTCCPADETMVIRNDSLTIRNHDNCTGLETEVRYFTIPNENFAALCRKVVIKNISGQKTVLEVLDGLAQLIPFGIGHAEYKEISNTLKAWMDVFNLKNGAPFFRVRASTADTETVDAVTGGFFCVSTVNGVPVTPIIDAQLIFGQNTSLSSPDGFVMSSLDEIKNARQITSNKVPCAFAPAKAELYKNEALEIRTVIGYLDSVEQLNAIKDKLCNTQYFEDKARENDRMLAELLRPVECKTASTEFDAYIRQCYLDNILRGGRPVFFENENGTAVYYVFSRKHGDLERDYNDFRLQATPYSQGNGNFRDVCQNRRCDTLIFPKVGDYNIRLFAELLQADGYNPLVVNGNVFRISPQKLDAVLKKHDVSELQKKGIAAVVKDGFIPGSLMKYLVGTGKSQNEIQKLFSDILFYSTEDTDAEFKEGYWVDHWTYILDLIESYLAVFPERCEELLFGRSDYRYYQSPVKVAPRREKYVKVSGALRQVHAVREDKTRQGGWMKTKDNKLFTTNLYVKLFTLALVKFAALDRAGIGIEMEAGKPGWNDSLNGLPSLFGSSFPETIELKRLTAFLLDNLNDKEISLPDEVYNLLAQVSNSLKDCGESDLKFWESISSARESYRESIACGFSGSYKKCSAKFIQQFLSEVLKKLDSAVEKAVAAGDGIVPTYFCYKPGAAGREEVKPITLPHFLEGSARLLKIADKKTAENIARAVKNSDLYDKKLQMFKISGSLESLPNEVGRARAFTPGFLENESVFLHMEYKYLLGLLKAGLYGEYFSLIRKVLVPFMSPEVYGRSILENSSFIVSSANPDPSLHGRGFVARLSGSNAEMLNMWLAMTAGEKPFRYEDGTLKLRFEPALPDWLFKDGRLSFTFLGQTTVTYHNPRSIPLYGDNVRASRIAVTYNDGTVYQQNSDILEGEMAIDVRNGKVNALDVYFE</sequence>
<gene>
    <name evidence="1" type="ORF">CCDG5_0825</name>
</gene>
<dbReference type="OrthoDB" id="38684at2"/>
<evidence type="ECO:0000313" key="2">
    <source>
        <dbReference type="Proteomes" id="UP000032431"/>
    </source>
</evidence>
<dbReference type="InterPro" id="IPR008928">
    <property type="entry name" value="6-hairpin_glycosidase_sf"/>
</dbReference>
<dbReference type="AlphaFoldDB" id="A0A078KS68"/>
<evidence type="ECO:0000313" key="1">
    <source>
        <dbReference type="EMBL" id="CDZ23954.1"/>
    </source>
</evidence>
<name>A0A078KS68_9FIRM</name>
<accession>A0A078KS68</accession>
<dbReference type="GO" id="GO:0005975">
    <property type="term" value="P:carbohydrate metabolic process"/>
    <property type="evidence" value="ECO:0007669"/>
    <property type="project" value="InterPro"/>
</dbReference>
<dbReference type="KEGG" id="ccel:CCDG5_0825"/>
<dbReference type="Proteomes" id="UP000032431">
    <property type="component" value="Chromosome I"/>
</dbReference>
<dbReference type="PATRIC" id="fig|29343.3.peg.873"/>
<reference evidence="2" key="1">
    <citation type="submission" date="2014-07" db="EMBL/GenBank/DDBJ databases">
        <authorList>
            <person name="Wibberg D."/>
        </authorList>
    </citation>
    <scope>NUCLEOTIDE SEQUENCE [LARGE SCALE GENOMIC DNA]</scope>
    <source>
        <strain evidence="2">DG5</strain>
    </source>
</reference>
<dbReference type="SUPFAM" id="SSF48208">
    <property type="entry name" value="Six-hairpin glycosidases"/>
    <property type="match status" value="1"/>
</dbReference>
<dbReference type="HOGENOM" id="CLU_277846_0_0_9"/>
<keyword evidence="2" id="KW-1185">Reference proteome</keyword>